<accession>A0A6C0I1Q1</accession>
<organism evidence="2">
    <name type="scientific">viral metagenome</name>
    <dbReference type="NCBI Taxonomy" id="1070528"/>
    <lineage>
        <taxon>unclassified sequences</taxon>
        <taxon>metagenomes</taxon>
        <taxon>organismal metagenomes</taxon>
    </lineage>
</organism>
<evidence type="ECO:0000313" key="2">
    <source>
        <dbReference type="EMBL" id="QHT86709.1"/>
    </source>
</evidence>
<name>A0A6C0I1Q1_9ZZZZ</name>
<proteinExistence type="predicted"/>
<feature type="transmembrane region" description="Helical" evidence="1">
    <location>
        <begin position="34"/>
        <end position="56"/>
    </location>
</feature>
<evidence type="ECO:0000256" key="1">
    <source>
        <dbReference type="SAM" id="Phobius"/>
    </source>
</evidence>
<feature type="transmembrane region" description="Helical" evidence="1">
    <location>
        <begin position="6"/>
        <end position="27"/>
    </location>
</feature>
<reference evidence="2" key="1">
    <citation type="journal article" date="2020" name="Nature">
        <title>Giant virus diversity and host interactions through global metagenomics.</title>
        <authorList>
            <person name="Schulz F."/>
            <person name="Roux S."/>
            <person name="Paez-Espino D."/>
            <person name="Jungbluth S."/>
            <person name="Walsh D.A."/>
            <person name="Denef V.J."/>
            <person name="McMahon K.D."/>
            <person name="Konstantinidis K.T."/>
            <person name="Eloe-Fadrosh E.A."/>
            <person name="Kyrpides N.C."/>
            <person name="Woyke T."/>
        </authorList>
    </citation>
    <scope>NUCLEOTIDE SEQUENCE</scope>
    <source>
        <strain evidence="2">GVMAG-M-3300023184-18</strain>
    </source>
</reference>
<feature type="transmembrane region" description="Helical" evidence="1">
    <location>
        <begin position="87"/>
        <end position="109"/>
    </location>
</feature>
<keyword evidence="1" id="KW-1133">Transmembrane helix</keyword>
<keyword evidence="1" id="KW-0812">Transmembrane</keyword>
<sequence length="112" mass="12729">MNPSKRLVIVHFFHIIFVGSLFLYLGLKKNGCPAWVYPALIFLGVVIIIAHGSRLFTNPYSIISWFHIIIVAPLVIFIGYNKPGKDSIAYILILLEGFMAIGYHSYALYNHF</sequence>
<feature type="transmembrane region" description="Helical" evidence="1">
    <location>
        <begin position="62"/>
        <end position="80"/>
    </location>
</feature>
<dbReference type="AlphaFoldDB" id="A0A6C0I1Q1"/>
<keyword evidence="1" id="KW-0472">Membrane</keyword>
<dbReference type="EMBL" id="MN740075">
    <property type="protein sequence ID" value="QHT86709.1"/>
    <property type="molecule type" value="Genomic_DNA"/>
</dbReference>
<protein>
    <submittedName>
        <fullName evidence="2">Uncharacterized protein</fullName>
    </submittedName>
</protein>